<feature type="domain" description="PROP1-like PPR" evidence="4">
    <location>
        <begin position="196"/>
        <end position="308"/>
    </location>
</feature>
<dbReference type="GO" id="GO:0003730">
    <property type="term" value="F:mRNA 3'-UTR binding"/>
    <property type="evidence" value="ECO:0007669"/>
    <property type="project" value="TreeGrafter"/>
</dbReference>
<proteinExistence type="predicted"/>
<feature type="region of interest" description="Disordered" evidence="3">
    <location>
        <begin position="554"/>
        <end position="582"/>
    </location>
</feature>
<reference evidence="5" key="1">
    <citation type="submission" date="2020-05" db="UniProtKB">
        <authorList>
            <consortium name="EnsemblMetazoa"/>
        </authorList>
    </citation>
    <scope>IDENTIFICATION</scope>
    <source>
        <strain evidence="5">USDA</strain>
    </source>
</reference>
<dbReference type="VEuPathDB" id="VectorBase:SCAU001198"/>
<dbReference type="PANTHER" id="PTHR46669">
    <property type="entry name" value="LEUCINE-RICH PPR MOTIF-CONTAINING PROTEIN, MITOCHONDRIAL"/>
    <property type="match status" value="1"/>
</dbReference>
<evidence type="ECO:0000313" key="5">
    <source>
        <dbReference type="EnsemblMetazoa" id="SCAU001198-PA"/>
    </source>
</evidence>
<dbReference type="Pfam" id="PF13812">
    <property type="entry name" value="PPR_3"/>
    <property type="match status" value="1"/>
</dbReference>
<dbReference type="OrthoDB" id="185373at2759"/>
<feature type="repeat" description="PPR" evidence="2">
    <location>
        <begin position="210"/>
        <end position="244"/>
    </location>
</feature>
<feature type="compositionally biased region" description="Low complexity" evidence="3">
    <location>
        <begin position="1056"/>
        <end position="1068"/>
    </location>
</feature>
<dbReference type="Pfam" id="PF01535">
    <property type="entry name" value="PPR"/>
    <property type="match status" value="2"/>
</dbReference>
<dbReference type="InterPro" id="IPR011990">
    <property type="entry name" value="TPR-like_helical_dom_sf"/>
</dbReference>
<dbReference type="GO" id="GO:0005739">
    <property type="term" value="C:mitochondrion"/>
    <property type="evidence" value="ECO:0007669"/>
    <property type="project" value="TreeGrafter"/>
</dbReference>
<feature type="compositionally biased region" description="Low complexity" evidence="3">
    <location>
        <begin position="1396"/>
        <end position="1405"/>
    </location>
</feature>
<keyword evidence="6" id="KW-1185">Reference proteome</keyword>
<evidence type="ECO:0000313" key="6">
    <source>
        <dbReference type="Proteomes" id="UP000095300"/>
    </source>
</evidence>
<feature type="compositionally biased region" description="Basic and acidic residues" evidence="3">
    <location>
        <begin position="1410"/>
        <end position="1427"/>
    </location>
</feature>
<sequence length="1427" mass="159634">MASILRTGKFLRYFAGFTRNVVVNTVREPESGSLLQNTSCMCTQFHNGFANGAAAPKADLSLDKQIKRIDNDVRRMGRISRRDIEDVMEEIRLQRSATSSQSLLVIRCCGNLVPEEMPEVRTALVQEIWKTLNTLNVPMDISHYNALLRVYLENEHQFSPTDFLAEIESKSIEPNRVTYQRLIARYCQQGDIDGATRILEYMRAKNLSVNEAVFNSLILGHSQAGDMESAKGILTVMKQAGLEPSAETFTTLLCCYGKHGDMDSINATLAECEKNEILLLDKDILDIIYNLTVNGHGDKIDGLLSKFHFSTGFNQDCVNTILRLTNNGYEDVCLKLLRIMPRGNRPDGQPVDVGVFFIRQLVKANRPVEKILSICKTLQDEGLNGKALLTATEAGLTQGLVNSTLPLLTEMKNAGLPIRQHYFWPLICSVESNQIVGILRKMQEEFHMTPNAETLRDYVIPHLKEKNMDKIITLLRDVGVANGTAAAAACCVALNNNQIKEAAAIMENYNAIYNIQTFRQPLVQAFGKVQNYEAFVKCVRQLYESEQKKAASANAATKSEQANEQQTETAEATEAAEDAETVSNNKDARDIVGDLIIDVASYFRTDRINVLERLLPKLVQQGFTISNQNAEKLSDKLGSEMTPKISEFLGKLSSGELELVPLKNSPKKRSLDSLTVDELERFIANVEAKGENANHLKRQLLNACFRAKNIEKTSEVMERLENAKFAVGSGVYAQLIDLYNHHGRVSEAIGTFEKIKTKDPEFRLDNLKSIGIVEGLLKEERFEEALKFLEENKKPQVMAEGENNYNNASKVWRILNALAEQGNAEKLKKLFDAFVQGNFILPTNVILGPLIKVHLVNDNIPKAIEAFEKICEEYKSTPWKNELARRLIQAEDAANLQRVTDLSTNIHGEINSLYDLVFSFVECGRVRQARKILETPGLRTRPHRIDSACDRYRSEGMVEPLEGLVEATRDLSHIDRNKIYYSLLLSYCKTEDTDKALGLWTKMQEENITPNDEFLNKLAELLESKNLPVPFVVETKQAARKNKIAAVAKAAEASVKKPATPAATTADTKPPKPSAPTAESKAPSSLSVFRKALKNNDLDAALEARNQMKPFEQPSILDNSHLIELLVRAGRLSEATKYVNELLAAKLYPMPKVFKFYLNRIANSGDLETMQSIGQQLSEEQKRIVSFDNRYCHANIVAGKGEQYFKKLSDDIAAAKTEEEVNKLAETFPRGGALGILDKHPEMVEQFQKLAEDYAKHNQLGPMNILWIHHVSKGNDALSKSIWDKYLSSAPRLMFQRVLQTARDQNDDKMAQNVISQLRESKISEGAIGNAYSCLIDIQTSKGNSEKALETLKTAVKDVSLEHINRTALQRLKTALESEQKQFPYTIPDKKVGGKSISSSSSSSSSDDDVTPKRPETRPTKPSQKDA</sequence>
<feature type="region of interest" description="Disordered" evidence="3">
    <location>
        <begin position="1056"/>
        <end position="1086"/>
    </location>
</feature>
<dbReference type="KEGG" id="scac:106082458"/>
<protein>
    <recommendedName>
        <fullName evidence="4">PROP1-like PPR domain-containing protein</fullName>
    </recommendedName>
</protein>
<evidence type="ECO:0000256" key="1">
    <source>
        <dbReference type="ARBA" id="ARBA00022737"/>
    </source>
</evidence>
<accession>A0A1I8NQP2</accession>
<keyword evidence="1" id="KW-0677">Repeat</keyword>
<organism evidence="5 6">
    <name type="scientific">Stomoxys calcitrans</name>
    <name type="common">Stable fly</name>
    <name type="synonym">Conops calcitrans</name>
    <dbReference type="NCBI Taxonomy" id="35570"/>
    <lineage>
        <taxon>Eukaryota</taxon>
        <taxon>Metazoa</taxon>
        <taxon>Ecdysozoa</taxon>
        <taxon>Arthropoda</taxon>
        <taxon>Hexapoda</taxon>
        <taxon>Insecta</taxon>
        <taxon>Pterygota</taxon>
        <taxon>Neoptera</taxon>
        <taxon>Endopterygota</taxon>
        <taxon>Diptera</taxon>
        <taxon>Brachycera</taxon>
        <taxon>Muscomorpha</taxon>
        <taxon>Muscoidea</taxon>
        <taxon>Muscidae</taxon>
        <taxon>Stomoxys</taxon>
    </lineage>
</organism>
<feature type="compositionally biased region" description="Low complexity" evidence="3">
    <location>
        <begin position="554"/>
        <end position="573"/>
    </location>
</feature>
<evidence type="ECO:0000256" key="2">
    <source>
        <dbReference type="PROSITE-ProRule" id="PRU00708"/>
    </source>
</evidence>
<dbReference type="InterPro" id="IPR033443">
    <property type="entry name" value="PROP1-like_PPR_dom"/>
</dbReference>
<gene>
    <name evidence="5" type="primary">106082458</name>
</gene>
<dbReference type="GO" id="GO:0005634">
    <property type="term" value="C:nucleus"/>
    <property type="evidence" value="ECO:0007669"/>
    <property type="project" value="TreeGrafter"/>
</dbReference>
<feature type="compositionally biased region" description="Low complexity" evidence="3">
    <location>
        <begin position="1075"/>
        <end position="1085"/>
    </location>
</feature>
<dbReference type="NCBIfam" id="TIGR00756">
    <property type="entry name" value="PPR"/>
    <property type="match status" value="3"/>
</dbReference>
<dbReference type="PROSITE" id="PS51375">
    <property type="entry name" value="PPR"/>
    <property type="match status" value="3"/>
</dbReference>
<dbReference type="GO" id="GO:0070129">
    <property type="term" value="P:regulation of mitochondrial translation"/>
    <property type="evidence" value="ECO:0007669"/>
    <property type="project" value="TreeGrafter"/>
</dbReference>
<dbReference type="Pfam" id="PF17177">
    <property type="entry name" value="PPR_long"/>
    <property type="match status" value="1"/>
</dbReference>
<dbReference type="PANTHER" id="PTHR46669:SF1">
    <property type="entry name" value="LEUCINE-RICH PPR MOTIF-CONTAINING PROTEIN, MITOCHONDRIAL"/>
    <property type="match status" value="1"/>
</dbReference>
<evidence type="ECO:0000259" key="4">
    <source>
        <dbReference type="Pfam" id="PF17177"/>
    </source>
</evidence>
<dbReference type="Proteomes" id="UP000095300">
    <property type="component" value="Unassembled WGS sequence"/>
</dbReference>
<feature type="region of interest" description="Disordered" evidence="3">
    <location>
        <begin position="1379"/>
        <end position="1427"/>
    </location>
</feature>
<dbReference type="Gene3D" id="1.25.40.10">
    <property type="entry name" value="Tetratricopeptide repeat domain"/>
    <property type="match status" value="4"/>
</dbReference>
<dbReference type="InterPro" id="IPR033490">
    <property type="entry name" value="LRP130"/>
</dbReference>
<dbReference type="EnsemblMetazoa" id="SCAU001198-RA">
    <property type="protein sequence ID" value="SCAU001198-PA"/>
    <property type="gene ID" value="SCAU001198"/>
</dbReference>
<name>A0A1I8NQP2_STOCA</name>
<dbReference type="STRING" id="35570.A0A1I8NQP2"/>
<evidence type="ECO:0000256" key="3">
    <source>
        <dbReference type="SAM" id="MobiDB-lite"/>
    </source>
</evidence>
<dbReference type="InterPro" id="IPR002885">
    <property type="entry name" value="PPR_rpt"/>
</dbReference>
<feature type="repeat" description="PPR" evidence="2">
    <location>
        <begin position="175"/>
        <end position="209"/>
    </location>
</feature>
<feature type="repeat" description="PPR" evidence="2">
    <location>
        <begin position="976"/>
        <end position="1010"/>
    </location>
</feature>